<keyword evidence="5" id="KW-0378">Hydrolase</keyword>
<name>A0A1M7S1W4_9RHOB</name>
<evidence type="ECO:0000256" key="7">
    <source>
        <dbReference type="ARBA" id="ARBA00023118"/>
    </source>
</evidence>
<dbReference type="EMBL" id="FRDL01000001">
    <property type="protein sequence ID" value="SHN52420.1"/>
    <property type="molecule type" value="Genomic_DNA"/>
</dbReference>
<protein>
    <recommendedName>
        <fullName evidence="2">CRISPR system Cms endoribonuclease Csm3</fullName>
    </recommendedName>
    <alternativeName>
        <fullName evidence="8">CRISPR type III A-associated RAMP protein Csm3</fullName>
    </alternativeName>
</protein>
<dbReference type="Proteomes" id="UP000184066">
    <property type="component" value="Unassembled WGS sequence"/>
</dbReference>
<evidence type="ECO:0000256" key="5">
    <source>
        <dbReference type="ARBA" id="ARBA00022801"/>
    </source>
</evidence>
<reference evidence="10 11" key="1">
    <citation type="submission" date="2016-12" db="EMBL/GenBank/DDBJ databases">
        <authorList>
            <person name="Song W.-J."/>
            <person name="Kurnit D.M."/>
        </authorList>
    </citation>
    <scope>NUCLEOTIDE SEQUENCE [LARGE SCALE GENOMIC DNA]</scope>
    <source>
        <strain evidence="10 11">CGMCC 1.10808</strain>
    </source>
</reference>
<proteinExistence type="inferred from homology"/>
<feature type="domain" description="CRISPR type III-associated protein" evidence="9">
    <location>
        <begin position="20"/>
        <end position="223"/>
    </location>
</feature>
<dbReference type="GO" id="GO:0003723">
    <property type="term" value="F:RNA binding"/>
    <property type="evidence" value="ECO:0007669"/>
    <property type="project" value="UniProtKB-KW"/>
</dbReference>
<dbReference type="InterPro" id="IPR052216">
    <property type="entry name" value="CRISPR_Csm3_endoribonuclease"/>
</dbReference>
<dbReference type="PANTHER" id="PTHR35579">
    <property type="entry name" value="CRISPR SYSTEM CMS ENDORIBONUCLEASE CSM3"/>
    <property type="match status" value="1"/>
</dbReference>
<organism evidence="10 11">
    <name type="scientific">Oceanicella actignis</name>
    <dbReference type="NCBI Taxonomy" id="1189325"/>
    <lineage>
        <taxon>Bacteria</taxon>
        <taxon>Pseudomonadati</taxon>
        <taxon>Pseudomonadota</taxon>
        <taxon>Alphaproteobacteria</taxon>
        <taxon>Rhodobacterales</taxon>
        <taxon>Paracoccaceae</taxon>
        <taxon>Oceanicella</taxon>
    </lineage>
</organism>
<keyword evidence="4" id="KW-0255">Endonuclease</keyword>
<keyword evidence="11" id="KW-1185">Reference proteome</keyword>
<dbReference type="OrthoDB" id="9789361at2"/>
<keyword evidence="3" id="KW-0540">Nuclease</keyword>
<comment type="similarity">
    <text evidence="1">Belongs to the CRISPR-associated Csm3 family.</text>
</comment>
<gene>
    <name evidence="10" type="ORF">SAMN05216200_101445</name>
</gene>
<dbReference type="GO" id="GO:0004519">
    <property type="term" value="F:endonuclease activity"/>
    <property type="evidence" value="ECO:0007669"/>
    <property type="project" value="UniProtKB-KW"/>
</dbReference>
<dbReference type="PANTHER" id="PTHR35579:SF6">
    <property type="entry name" value="DUF324 DOMAIN-CONTAINING PROTEIN"/>
    <property type="match status" value="1"/>
</dbReference>
<evidence type="ECO:0000313" key="11">
    <source>
        <dbReference type="Proteomes" id="UP000184066"/>
    </source>
</evidence>
<dbReference type="GO" id="GO:0051607">
    <property type="term" value="P:defense response to virus"/>
    <property type="evidence" value="ECO:0007669"/>
    <property type="project" value="UniProtKB-KW"/>
</dbReference>
<dbReference type="STRING" id="1189325.SAMN04488119_10273"/>
<evidence type="ECO:0000256" key="1">
    <source>
        <dbReference type="ARBA" id="ARBA00006342"/>
    </source>
</evidence>
<evidence type="ECO:0000259" key="9">
    <source>
        <dbReference type="Pfam" id="PF03787"/>
    </source>
</evidence>
<sequence>MSISQRTVDAYLGQGILTATLVVETGLHIGAGNDEIQIGGIDNPVVKTPQGDPYVPGSSIKGKLRFLMEWAFGKVRANGDGKVWGWTSDDVSPGDPILRIFGTAAKKEAWLEGPTRLLVRDAMLDGEWRERALSSGGELTEIKTEVTIDRIAGKALDGVGARQTERVPPGARFSFEAAFRVFSVGGDHGADDLKCLAWTIQGFDLLEQDALGGSGSRGYGRVRFADLALKGPASEEKLDNIRKGHAFGTDAPPSEILAAVRRAFGADEPAQ</sequence>
<dbReference type="InterPro" id="IPR005537">
    <property type="entry name" value="RAMP_III_fam"/>
</dbReference>
<evidence type="ECO:0000256" key="4">
    <source>
        <dbReference type="ARBA" id="ARBA00022759"/>
    </source>
</evidence>
<keyword evidence="6" id="KW-0694">RNA-binding</keyword>
<evidence type="ECO:0000256" key="6">
    <source>
        <dbReference type="ARBA" id="ARBA00022884"/>
    </source>
</evidence>
<dbReference type="NCBIfam" id="TIGR02582">
    <property type="entry name" value="cas7_TM1809"/>
    <property type="match status" value="1"/>
</dbReference>
<keyword evidence="7" id="KW-0051">Antiviral defense</keyword>
<dbReference type="AlphaFoldDB" id="A0A1M7S1W4"/>
<evidence type="ECO:0000256" key="2">
    <source>
        <dbReference type="ARBA" id="ARBA00022150"/>
    </source>
</evidence>
<dbReference type="GO" id="GO:0016787">
    <property type="term" value="F:hydrolase activity"/>
    <property type="evidence" value="ECO:0007669"/>
    <property type="project" value="UniProtKB-KW"/>
</dbReference>
<evidence type="ECO:0000256" key="8">
    <source>
        <dbReference type="ARBA" id="ARBA00033183"/>
    </source>
</evidence>
<accession>A0A1M7S1W4</accession>
<evidence type="ECO:0000256" key="3">
    <source>
        <dbReference type="ARBA" id="ARBA00022722"/>
    </source>
</evidence>
<evidence type="ECO:0000313" key="10">
    <source>
        <dbReference type="EMBL" id="SHN52420.1"/>
    </source>
</evidence>
<dbReference type="InterPro" id="IPR013412">
    <property type="entry name" value="CRISPR-assoc_RAMP_Csm3"/>
</dbReference>
<dbReference type="Pfam" id="PF03787">
    <property type="entry name" value="RAMPs"/>
    <property type="match status" value="1"/>
</dbReference>